<dbReference type="AlphaFoldDB" id="A0A813W1M4"/>
<feature type="transmembrane region" description="Helical" evidence="1">
    <location>
        <begin position="690"/>
        <end position="710"/>
    </location>
</feature>
<keyword evidence="1" id="KW-0812">Transmembrane</keyword>
<feature type="signal peptide" evidence="2">
    <location>
        <begin position="1"/>
        <end position="15"/>
    </location>
</feature>
<sequence>MHILIFLVLFRIVDTKCTIKDNTTLKCLVNFSINQSFVDYIENLSDYYSILDLDFQNLGYTQSELESRDYKTLWNMKLIIRNVSRFEIFQASPFFPQLFNEIFFYDSLIDFYFKNQTLSSNKICRPNISKYFYKFFTKHTSVYFKSGLTFPYPLCPFIFSYNFEILSIENLNSQNSFEFMINIEYRAISLYKLIIQNSILILSKSVLSELNLRGCEQIEIKNSTLYEIEYLDRINQNLFKTIILDLLNMKQFWSLSDKKWLLNLNKNYRINLLDCYDITRVQSKQNKKIDLVLASSDYDYPDGDFCLFKDFPHTDLVFPIIEAPFRLNCSCTLIWLILNWELRDILNTKQTFSYSNRTMKTQATEKCFQDFELRIKLCNFDNLLKKCPEPRLQVQYQSKCKKNIKYYKKECVKLFIELILMLLISFIGTPLIITTLIALIKKYKDDKVHKLMIIELIFESFSILLMFYPCFVRMDHPYFGEMYNDVACELDFRFSTFKLNLINAKLINFLLYTFITSANLSNLLIIFYSILDIFRPSQLKFMQEFGVSMPYAFILILSFGLVFNIDHFMTCYFDFCESKNDLAKSMRLIRFTKECLILIISVLYLSLNFYLIIFLRRNIKKIKLLSNGNKRFYLKFERFYAKPITKILINCFSIFLLNGLPHFVLAFYKYKVISDFSEYPTIDKYSNKVNAMYKIYLIFSNLAFVVNLFHKLNVNLHFEKSKHLRKSIKTIRNKLT</sequence>
<feature type="transmembrane region" description="Helical" evidence="1">
    <location>
        <begin position="647"/>
        <end position="670"/>
    </location>
</feature>
<evidence type="ECO:0008006" key="5">
    <source>
        <dbReference type="Google" id="ProtNLM"/>
    </source>
</evidence>
<protein>
    <recommendedName>
        <fullName evidence="5">G-protein coupled receptors family 1 profile domain-containing protein</fullName>
    </recommendedName>
</protein>
<keyword evidence="1" id="KW-0472">Membrane</keyword>
<accession>A0A813W1M4</accession>
<feature type="transmembrane region" description="Helical" evidence="1">
    <location>
        <begin position="551"/>
        <end position="575"/>
    </location>
</feature>
<proteinExistence type="predicted"/>
<feature type="transmembrane region" description="Helical" evidence="1">
    <location>
        <begin position="414"/>
        <end position="440"/>
    </location>
</feature>
<comment type="caution">
    <text evidence="3">The sequence shown here is derived from an EMBL/GenBank/DDBJ whole genome shotgun (WGS) entry which is preliminary data.</text>
</comment>
<evidence type="ECO:0000256" key="2">
    <source>
        <dbReference type="SAM" id="SignalP"/>
    </source>
</evidence>
<dbReference type="Proteomes" id="UP000663879">
    <property type="component" value="Unassembled WGS sequence"/>
</dbReference>
<dbReference type="EMBL" id="CAJNOC010001218">
    <property type="protein sequence ID" value="CAF0845743.1"/>
    <property type="molecule type" value="Genomic_DNA"/>
</dbReference>
<evidence type="ECO:0000313" key="3">
    <source>
        <dbReference type="EMBL" id="CAF0845743.1"/>
    </source>
</evidence>
<evidence type="ECO:0000256" key="1">
    <source>
        <dbReference type="SAM" id="Phobius"/>
    </source>
</evidence>
<dbReference type="OrthoDB" id="10221400at2759"/>
<feature type="transmembrane region" description="Helical" evidence="1">
    <location>
        <begin position="452"/>
        <end position="474"/>
    </location>
</feature>
<reference evidence="3" key="1">
    <citation type="submission" date="2021-02" db="EMBL/GenBank/DDBJ databases">
        <authorList>
            <person name="Nowell W R."/>
        </authorList>
    </citation>
    <scope>NUCLEOTIDE SEQUENCE</scope>
    <source>
        <strain evidence="3">Ploen Becks lab</strain>
    </source>
</reference>
<gene>
    <name evidence="3" type="ORF">OXX778_LOCUS8690</name>
</gene>
<keyword evidence="2" id="KW-0732">Signal</keyword>
<feature type="transmembrane region" description="Helical" evidence="1">
    <location>
        <begin position="595"/>
        <end position="615"/>
    </location>
</feature>
<feature type="transmembrane region" description="Helical" evidence="1">
    <location>
        <begin position="509"/>
        <end position="531"/>
    </location>
</feature>
<feature type="chain" id="PRO_5032589357" description="G-protein coupled receptors family 1 profile domain-containing protein" evidence="2">
    <location>
        <begin position="16"/>
        <end position="736"/>
    </location>
</feature>
<name>A0A813W1M4_9BILA</name>
<keyword evidence="1" id="KW-1133">Transmembrane helix</keyword>
<keyword evidence="4" id="KW-1185">Reference proteome</keyword>
<organism evidence="3 4">
    <name type="scientific">Brachionus calyciflorus</name>
    <dbReference type="NCBI Taxonomy" id="104777"/>
    <lineage>
        <taxon>Eukaryota</taxon>
        <taxon>Metazoa</taxon>
        <taxon>Spiralia</taxon>
        <taxon>Gnathifera</taxon>
        <taxon>Rotifera</taxon>
        <taxon>Eurotatoria</taxon>
        <taxon>Monogononta</taxon>
        <taxon>Pseudotrocha</taxon>
        <taxon>Ploima</taxon>
        <taxon>Brachionidae</taxon>
        <taxon>Brachionus</taxon>
    </lineage>
</organism>
<evidence type="ECO:0000313" key="4">
    <source>
        <dbReference type="Proteomes" id="UP000663879"/>
    </source>
</evidence>